<feature type="transmembrane region" description="Helical" evidence="1">
    <location>
        <begin position="39"/>
        <end position="60"/>
    </location>
</feature>
<feature type="transmembrane region" description="Helical" evidence="1">
    <location>
        <begin position="96"/>
        <end position="115"/>
    </location>
</feature>
<gene>
    <name evidence="2" type="ORF">V1478_017544</name>
</gene>
<keyword evidence="1" id="KW-0472">Membrane</keyword>
<sequence length="135" mass="14478">MLYTMYIDREVGYPSPSVFVVVNVKDLMTKNKRTNWRRLLAGGLVAIVALALVVAAAILLTGSPDSSASRTTNAPGISLEEWLTGSLSPKSFNATWLSECFESVMVVVVVVGAASNSTRREESEKGVLYAGNYSG</sequence>
<organism evidence="2 3">
    <name type="scientific">Vespula squamosa</name>
    <name type="common">Southern yellow jacket</name>
    <name type="synonym">Wasp</name>
    <dbReference type="NCBI Taxonomy" id="30214"/>
    <lineage>
        <taxon>Eukaryota</taxon>
        <taxon>Metazoa</taxon>
        <taxon>Ecdysozoa</taxon>
        <taxon>Arthropoda</taxon>
        <taxon>Hexapoda</taxon>
        <taxon>Insecta</taxon>
        <taxon>Pterygota</taxon>
        <taxon>Neoptera</taxon>
        <taxon>Endopterygota</taxon>
        <taxon>Hymenoptera</taxon>
        <taxon>Apocrita</taxon>
        <taxon>Aculeata</taxon>
        <taxon>Vespoidea</taxon>
        <taxon>Vespidae</taxon>
        <taxon>Vespinae</taxon>
        <taxon>Vespula</taxon>
    </lineage>
</organism>
<protein>
    <submittedName>
        <fullName evidence="2">Venom dipeptidyl peptidase 4 isoform X3</fullName>
    </submittedName>
</protein>
<comment type="caution">
    <text evidence="2">The sequence shown here is derived from an EMBL/GenBank/DDBJ whole genome shotgun (WGS) entry which is preliminary data.</text>
</comment>
<keyword evidence="3" id="KW-1185">Reference proteome</keyword>
<name>A0ABD1ZX53_VESSQ</name>
<evidence type="ECO:0000313" key="2">
    <source>
        <dbReference type="EMBL" id="KAL2712953.1"/>
    </source>
</evidence>
<dbReference type="AlphaFoldDB" id="A0ABD1ZX53"/>
<accession>A0ABD1ZX53</accession>
<evidence type="ECO:0000256" key="1">
    <source>
        <dbReference type="SAM" id="Phobius"/>
    </source>
</evidence>
<proteinExistence type="predicted"/>
<reference evidence="2 3" key="1">
    <citation type="journal article" date="2024" name="Ann. Entomol. Soc. Am.">
        <title>Genomic analyses of the southern and eastern yellowjacket wasps (Hymenoptera: Vespidae) reveal evolutionary signatures of social life.</title>
        <authorList>
            <person name="Catto M.A."/>
            <person name="Caine P.B."/>
            <person name="Orr S.E."/>
            <person name="Hunt B.G."/>
            <person name="Goodisman M.A.D."/>
        </authorList>
    </citation>
    <scope>NUCLEOTIDE SEQUENCE [LARGE SCALE GENOMIC DNA]</scope>
    <source>
        <strain evidence="2">233</strain>
        <tissue evidence="2">Head and thorax</tissue>
    </source>
</reference>
<dbReference type="EMBL" id="JAUDFV010000164">
    <property type="protein sequence ID" value="KAL2712953.1"/>
    <property type="molecule type" value="Genomic_DNA"/>
</dbReference>
<keyword evidence="1" id="KW-0812">Transmembrane</keyword>
<evidence type="ECO:0000313" key="3">
    <source>
        <dbReference type="Proteomes" id="UP001607302"/>
    </source>
</evidence>
<keyword evidence="1" id="KW-1133">Transmembrane helix</keyword>
<dbReference type="Proteomes" id="UP001607302">
    <property type="component" value="Unassembled WGS sequence"/>
</dbReference>